<evidence type="ECO:0000256" key="1">
    <source>
        <dbReference type="SAM" id="MobiDB-lite"/>
    </source>
</evidence>
<feature type="compositionally biased region" description="Acidic residues" evidence="1">
    <location>
        <begin position="14"/>
        <end position="27"/>
    </location>
</feature>
<feature type="region of interest" description="Disordered" evidence="1">
    <location>
        <begin position="1"/>
        <end position="42"/>
    </location>
</feature>
<dbReference type="Proteomes" id="UP001066276">
    <property type="component" value="Chromosome 11"/>
</dbReference>
<proteinExistence type="predicted"/>
<dbReference type="EMBL" id="JANPWB010000015">
    <property type="protein sequence ID" value="KAJ1092915.1"/>
    <property type="molecule type" value="Genomic_DNA"/>
</dbReference>
<protein>
    <submittedName>
        <fullName evidence="2">Uncharacterized protein</fullName>
    </submittedName>
</protein>
<accession>A0AAV7LYZ7</accession>
<evidence type="ECO:0000313" key="2">
    <source>
        <dbReference type="EMBL" id="KAJ1092915.1"/>
    </source>
</evidence>
<dbReference type="AlphaFoldDB" id="A0AAV7LYZ7"/>
<evidence type="ECO:0000313" key="3">
    <source>
        <dbReference type="Proteomes" id="UP001066276"/>
    </source>
</evidence>
<keyword evidence="3" id="KW-1185">Reference proteome</keyword>
<name>A0AAV7LYZ7_PLEWA</name>
<reference evidence="2" key="1">
    <citation type="journal article" date="2022" name="bioRxiv">
        <title>Sequencing and chromosome-scale assembly of the giantPleurodeles waltlgenome.</title>
        <authorList>
            <person name="Brown T."/>
            <person name="Elewa A."/>
            <person name="Iarovenko S."/>
            <person name="Subramanian E."/>
            <person name="Araus A.J."/>
            <person name="Petzold A."/>
            <person name="Susuki M."/>
            <person name="Suzuki K.-i.T."/>
            <person name="Hayashi T."/>
            <person name="Toyoda A."/>
            <person name="Oliveira C."/>
            <person name="Osipova E."/>
            <person name="Leigh N.D."/>
            <person name="Simon A."/>
            <person name="Yun M.H."/>
        </authorList>
    </citation>
    <scope>NUCLEOTIDE SEQUENCE</scope>
    <source>
        <strain evidence="2">20211129_DDA</strain>
        <tissue evidence="2">Liver</tissue>
    </source>
</reference>
<gene>
    <name evidence="2" type="ORF">NDU88_006025</name>
</gene>
<comment type="caution">
    <text evidence="2">The sequence shown here is derived from an EMBL/GenBank/DDBJ whole genome shotgun (WGS) entry which is preliminary data.</text>
</comment>
<organism evidence="2 3">
    <name type="scientific">Pleurodeles waltl</name>
    <name type="common">Iberian ribbed newt</name>
    <dbReference type="NCBI Taxonomy" id="8319"/>
    <lineage>
        <taxon>Eukaryota</taxon>
        <taxon>Metazoa</taxon>
        <taxon>Chordata</taxon>
        <taxon>Craniata</taxon>
        <taxon>Vertebrata</taxon>
        <taxon>Euteleostomi</taxon>
        <taxon>Amphibia</taxon>
        <taxon>Batrachia</taxon>
        <taxon>Caudata</taxon>
        <taxon>Salamandroidea</taxon>
        <taxon>Salamandridae</taxon>
        <taxon>Pleurodelinae</taxon>
        <taxon>Pleurodeles</taxon>
    </lineage>
</organism>
<sequence length="71" mass="8134">MASNQTHHNPMEEANGEDTDQREEEEDKTPTEEWWCPSPPDYALTNHNSGRVVVLAIGVREVFHTIRFPSV</sequence>